<proteinExistence type="predicted"/>
<reference evidence="1" key="1">
    <citation type="journal article" date="2021" name="PeerJ">
        <title>Extensive microbial diversity within the chicken gut microbiome revealed by metagenomics and culture.</title>
        <authorList>
            <person name="Gilroy R."/>
            <person name="Ravi A."/>
            <person name="Getino M."/>
            <person name="Pursley I."/>
            <person name="Horton D.L."/>
            <person name="Alikhan N.F."/>
            <person name="Baker D."/>
            <person name="Gharbi K."/>
            <person name="Hall N."/>
            <person name="Watson M."/>
            <person name="Adriaenssens E.M."/>
            <person name="Foster-Nyarko E."/>
            <person name="Jarju S."/>
            <person name="Secka A."/>
            <person name="Antonio M."/>
            <person name="Oren A."/>
            <person name="Chaudhuri R.R."/>
            <person name="La Ragione R."/>
            <person name="Hildebrand F."/>
            <person name="Pallen M.J."/>
        </authorList>
    </citation>
    <scope>NUCLEOTIDE SEQUENCE</scope>
    <source>
        <strain evidence="1">CHK185-1770</strain>
    </source>
</reference>
<name>A0A9D2MXZ6_9FIRM</name>
<dbReference type="Proteomes" id="UP000826793">
    <property type="component" value="Unassembled WGS sequence"/>
</dbReference>
<evidence type="ECO:0000313" key="1">
    <source>
        <dbReference type="EMBL" id="HJB98755.1"/>
    </source>
</evidence>
<comment type="caution">
    <text evidence="1">The sequence shown here is derived from an EMBL/GenBank/DDBJ whole genome shotgun (WGS) entry which is preliminary data.</text>
</comment>
<dbReference type="AlphaFoldDB" id="A0A9D2MXZ6"/>
<reference evidence="1" key="2">
    <citation type="submission" date="2021-04" db="EMBL/GenBank/DDBJ databases">
        <authorList>
            <person name="Gilroy R."/>
        </authorList>
    </citation>
    <scope>NUCLEOTIDE SEQUENCE</scope>
    <source>
        <strain evidence="1">CHK185-1770</strain>
    </source>
</reference>
<organism evidence="1 2">
    <name type="scientific">Candidatus Acutalibacter pullicola</name>
    <dbReference type="NCBI Taxonomy" id="2838417"/>
    <lineage>
        <taxon>Bacteria</taxon>
        <taxon>Bacillati</taxon>
        <taxon>Bacillota</taxon>
        <taxon>Clostridia</taxon>
        <taxon>Eubacteriales</taxon>
        <taxon>Acutalibacteraceae</taxon>
        <taxon>Acutalibacter</taxon>
    </lineage>
</organism>
<accession>A0A9D2MXZ6</accession>
<sequence length="79" mass="8971">IVDRIYITTDGTKQKCQVYIKGCATEDYSDVLGAAGYIEEEPLLPVVSYMPPMCDLDYYSICANLWEERILRRCPAAQT</sequence>
<protein>
    <submittedName>
        <fullName evidence="1">Uncharacterized protein</fullName>
    </submittedName>
</protein>
<dbReference type="EMBL" id="DWXG01000077">
    <property type="protein sequence ID" value="HJB98755.1"/>
    <property type="molecule type" value="Genomic_DNA"/>
</dbReference>
<feature type="non-terminal residue" evidence="1">
    <location>
        <position position="1"/>
    </location>
</feature>
<gene>
    <name evidence="1" type="ORF">H9710_09285</name>
</gene>
<evidence type="ECO:0000313" key="2">
    <source>
        <dbReference type="Proteomes" id="UP000826793"/>
    </source>
</evidence>